<evidence type="ECO:0000313" key="6">
    <source>
        <dbReference type="EMBL" id="GAQ83120.1"/>
    </source>
</evidence>
<dbReference type="PROSITE" id="PS01129">
    <property type="entry name" value="PSI_RLU"/>
    <property type="match status" value="1"/>
</dbReference>
<dbReference type="GO" id="GO:0009982">
    <property type="term" value="F:pseudouridine synthase activity"/>
    <property type="evidence" value="ECO:0000318"/>
    <property type="project" value="GO_Central"/>
</dbReference>
<feature type="active site" evidence="2">
    <location>
        <position position="460"/>
    </location>
</feature>
<dbReference type="CDD" id="cd02557">
    <property type="entry name" value="PseudoU_synth_ScRIB2"/>
    <property type="match status" value="1"/>
</dbReference>
<dbReference type="GO" id="GO:0000455">
    <property type="term" value="P:enzyme-directed rRNA pseudouridine synthesis"/>
    <property type="evidence" value="ECO:0000318"/>
    <property type="project" value="GO_Central"/>
</dbReference>
<feature type="compositionally biased region" description="Polar residues" evidence="4">
    <location>
        <begin position="213"/>
        <end position="223"/>
    </location>
</feature>
<dbReference type="PANTHER" id="PTHR21600">
    <property type="entry name" value="MITOCHONDRIAL RNA PSEUDOURIDINE SYNTHASE"/>
    <property type="match status" value="1"/>
</dbReference>
<dbReference type="OrthoDB" id="424794at2759"/>
<dbReference type="Proteomes" id="UP000054558">
    <property type="component" value="Unassembled WGS sequence"/>
</dbReference>
<evidence type="ECO:0000256" key="2">
    <source>
        <dbReference type="PIRSR" id="PIRSR606225-1"/>
    </source>
</evidence>
<dbReference type="Gene3D" id="3.30.2350.10">
    <property type="entry name" value="Pseudouridine synthase"/>
    <property type="match status" value="1"/>
</dbReference>
<dbReference type="EMBL" id="DF237085">
    <property type="protein sequence ID" value="GAQ83120.1"/>
    <property type="molecule type" value="Genomic_DNA"/>
</dbReference>
<dbReference type="InterPro" id="IPR006224">
    <property type="entry name" value="PsdUridine_synth_RluA-like_CS"/>
</dbReference>
<keyword evidence="3" id="KW-0694">RNA-binding</keyword>
<dbReference type="SUPFAM" id="SSF55120">
    <property type="entry name" value="Pseudouridine synthase"/>
    <property type="match status" value="1"/>
</dbReference>
<dbReference type="GO" id="GO:0003723">
    <property type="term" value="F:RNA binding"/>
    <property type="evidence" value="ECO:0007669"/>
    <property type="project" value="UniProtKB-KW"/>
</dbReference>
<accession>A0A1Y1HWT2</accession>
<evidence type="ECO:0000313" key="7">
    <source>
        <dbReference type="Proteomes" id="UP000054558"/>
    </source>
</evidence>
<reference evidence="6 7" key="1">
    <citation type="journal article" date="2014" name="Nat. Commun.">
        <title>Klebsormidium flaccidum genome reveals primary factors for plant terrestrial adaptation.</title>
        <authorList>
            <person name="Hori K."/>
            <person name="Maruyama F."/>
            <person name="Fujisawa T."/>
            <person name="Togashi T."/>
            <person name="Yamamoto N."/>
            <person name="Seo M."/>
            <person name="Sato S."/>
            <person name="Yamada T."/>
            <person name="Mori H."/>
            <person name="Tajima N."/>
            <person name="Moriyama T."/>
            <person name="Ikeuchi M."/>
            <person name="Watanabe M."/>
            <person name="Wada H."/>
            <person name="Kobayashi K."/>
            <person name="Saito M."/>
            <person name="Masuda T."/>
            <person name="Sasaki-Sekimoto Y."/>
            <person name="Mashiguchi K."/>
            <person name="Awai K."/>
            <person name="Shimojima M."/>
            <person name="Masuda S."/>
            <person name="Iwai M."/>
            <person name="Nobusawa T."/>
            <person name="Narise T."/>
            <person name="Kondo S."/>
            <person name="Saito H."/>
            <person name="Sato R."/>
            <person name="Murakawa M."/>
            <person name="Ihara Y."/>
            <person name="Oshima-Yamada Y."/>
            <person name="Ohtaka K."/>
            <person name="Satoh M."/>
            <person name="Sonobe K."/>
            <person name="Ishii M."/>
            <person name="Ohtani R."/>
            <person name="Kanamori-Sato M."/>
            <person name="Honoki R."/>
            <person name="Miyazaki D."/>
            <person name="Mochizuki H."/>
            <person name="Umetsu J."/>
            <person name="Higashi K."/>
            <person name="Shibata D."/>
            <person name="Kamiya Y."/>
            <person name="Sato N."/>
            <person name="Nakamura Y."/>
            <person name="Tabata S."/>
            <person name="Ida S."/>
            <person name="Kurokawa K."/>
            <person name="Ohta H."/>
        </authorList>
    </citation>
    <scope>NUCLEOTIDE SEQUENCE [LARGE SCALE GENOMIC DNA]</scope>
    <source>
        <strain evidence="6 7">NIES-2285</strain>
    </source>
</reference>
<proteinExistence type="predicted"/>
<organism evidence="6 7">
    <name type="scientific">Klebsormidium nitens</name>
    <name type="common">Green alga</name>
    <name type="synonym">Ulothrix nitens</name>
    <dbReference type="NCBI Taxonomy" id="105231"/>
    <lineage>
        <taxon>Eukaryota</taxon>
        <taxon>Viridiplantae</taxon>
        <taxon>Streptophyta</taxon>
        <taxon>Klebsormidiophyceae</taxon>
        <taxon>Klebsormidiales</taxon>
        <taxon>Klebsormidiaceae</taxon>
        <taxon>Klebsormidium</taxon>
    </lineage>
</organism>
<evidence type="ECO:0000259" key="5">
    <source>
        <dbReference type="Pfam" id="PF00849"/>
    </source>
</evidence>
<dbReference type="InterPro" id="IPR006225">
    <property type="entry name" value="PsdUridine_synth_RluC/D"/>
</dbReference>
<gene>
    <name evidence="6" type="ORF">KFL_001360170</name>
</gene>
<evidence type="ECO:0000256" key="4">
    <source>
        <dbReference type="SAM" id="MobiDB-lite"/>
    </source>
</evidence>
<dbReference type="PROSITE" id="PS50889">
    <property type="entry name" value="S4"/>
    <property type="match status" value="1"/>
</dbReference>
<dbReference type="STRING" id="105231.A0A1Y1HWT2"/>
<dbReference type="PANTHER" id="PTHR21600:SF40">
    <property type="entry name" value="PSEUDOURIDYLATE SYNTHASE RPUSD2"/>
    <property type="match status" value="1"/>
</dbReference>
<comment type="catalytic activity">
    <reaction evidence="1">
        <text>a uridine in RNA = a pseudouridine in RNA</text>
        <dbReference type="Rhea" id="RHEA:48348"/>
        <dbReference type="Rhea" id="RHEA-COMP:12068"/>
        <dbReference type="Rhea" id="RHEA-COMP:12069"/>
        <dbReference type="ChEBI" id="CHEBI:65314"/>
        <dbReference type="ChEBI" id="CHEBI:65315"/>
    </reaction>
</comment>
<dbReference type="NCBIfam" id="TIGR00005">
    <property type="entry name" value="rluA_subfam"/>
    <property type="match status" value="1"/>
</dbReference>
<keyword evidence="7" id="KW-1185">Reference proteome</keyword>
<feature type="compositionally biased region" description="Gly residues" evidence="4">
    <location>
        <begin position="742"/>
        <end position="752"/>
    </location>
</feature>
<feature type="compositionally biased region" description="Basic residues" evidence="4">
    <location>
        <begin position="254"/>
        <end position="263"/>
    </location>
</feature>
<feature type="region of interest" description="Disordered" evidence="4">
    <location>
        <begin position="714"/>
        <end position="752"/>
    </location>
</feature>
<dbReference type="AlphaFoldDB" id="A0A1Y1HWT2"/>
<evidence type="ECO:0000256" key="3">
    <source>
        <dbReference type="PROSITE-ProRule" id="PRU00182"/>
    </source>
</evidence>
<dbReference type="Pfam" id="PF00849">
    <property type="entry name" value="PseudoU_synth_2"/>
    <property type="match status" value="1"/>
</dbReference>
<feature type="domain" description="Pseudouridine synthase RsuA/RluA-like" evidence="5">
    <location>
        <begin position="416"/>
        <end position="580"/>
    </location>
</feature>
<name>A0A1Y1HWT2_KLENI</name>
<evidence type="ECO:0000256" key="1">
    <source>
        <dbReference type="ARBA" id="ARBA00000073"/>
    </source>
</evidence>
<protein>
    <recommendedName>
        <fullName evidence="5">Pseudouridine synthase RsuA/RluA-like domain-containing protein</fullName>
    </recommendedName>
</protein>
<dbReference type="InterPro" id="IPR020103">
    <property type="entry name" value="PsdUridine_synth_cat_dom_sf"/>
</dbReference>
<sequence length="807" mass="87217">MHGAAGGSTNFSFCQHHPALAVLPSQSSPNKVSAGRPHLAPLTLQQQYSRRPTPFSSARLLESRGAQQSRRSVATCFDNSRADVTFTGAPSTPRTEHLWKTKQHKCSRHKPRAHHPSHRTRFATERVLLSSTAEPGGIPQGRRSCTLPRSTAINLAPPPATSSSWNNLVPFLLVAFSSRHNRPRSTARSLASDHPGQPKEAPKGGTSIRRPQESLTTSTSTGPSKAAFAGETRVGRTKGGLKESNHPGRSKQTNTRKQKQKFKRAQFTEIAPEEARAVLACRYSAAEGIPYRAPEEFRLWVQLMMAGPEHVILSEPGDYIFQDGRRLVRPYFFEFVSHVKSRWAGQNIVELFSNEFRQRDRQYYMQAVEDGRLQVDGRKVPTSYRLTQGQTVVHFVHRHEPPVMADPVTVLFSDADVVVVRKPASVPVHPCGQYRKNTVLGILQAEHPELGTLSPIHRLDRLVSGLLILARNPETADRFRQDITANEVQKEYVARVVGVFPEGPVEAAAPLLYDGKEGRAIVEVPEEENDPEAIAAAMLNGGRTRDALTRFRRLSTDGATSVVACQPLTGRTHQIRVHLQYLGHPIANDFLYLYPGPLPEEARKKGGDTTADVAAARGAAKMAAAATVAGATLAGAIRVVVAAKARKAREDAEAARRQENEGSALGDGLSSAGLAEAIGGGTFGNGEAGETSGEPLVHGLARGELNVGNLTGEERSQEAGVADVPSAGGAIPETGSGTRPVGAGGDGAGTGVGSEALFEVDPYCTNCPSIGPTGYEEDQEGLWLHCIRYTGKTWTYECPLPDWAQLN</sequence>
<dbReference type="InterPro" id="IPR050188">
    <property type="entry name" value="RluA_PseudoU_synthase"/>
</dbReference>
<feature type="region of interest" description="Disordered" evidence="4">
    <location>
        <begin position="183"/>
        <end position="263"/>
    </location>
</feature>
<dbReference type="InterPro" id="IPR006145">
    <property type="entry name" value="PsdUridine_synth_RsuA/RluA"/>
</dbReference>